<dbReference type="AlphaFoldDB" id="A0AAV4IAA5"/>
<keyword evidence="1" id="KW-0378">Hydrolase</keyword>
<evidence type="ECO:0000313" key="1">
    <source>
        <dbReference type="EMBL" id="GFS07369.1"/>
    </source>
</evidence>
<comment type="caution">
    <text evidence="1">The sequence shown here is derived from an EMBL/GenBank/DDBJ whole genome shotgun (WGS) entry which is preliminary data.</text>
</comment>
<dbReference type="Proteomes" id="UP000762676">
    <property type="component" value="Unassembled WGS sequence"/>
</dbReference>
<dbReference type="GO" id="GO:0004386">
    <property type="term" value="F:helicase activity"/>
    <property type="evidence" value="ECO:0007669"/>
    <property type="project" value="UniProtKB-KW"/>
</dbReference>
<organism evidence="1 2">
    <name type="scientific">Elysia marginata</name>
    <dbReference type="NCBI Taxonomy" id="1093978"/>
    <lineage>
        <taxon>Eukaryota</taxon>
        <taxon>Metazoa</taxon>
        <taxon>Spiralia</taxon>
        <taxon>Lophotrochozoa</taxon>
        <taxon>Mollusca</taxon>
        <taxon>Gastropoda</taxon>
        <taxon>Heterobranchia</taxon>
        <taxon>Euthyneura</taxon>
        <taxon>Panpulmonata</taxon>
        <taxon>Sacoglossa</taxon>
        <taxon>Placobranchoidea</taxon>
        <taxon>Plakobranchidae</taxon>
        <taxon>Elysia</taxon>
    </lineage>
</organism>
<proteinExistence type="predicted"/>
<protein>
    <submittedName>
        <fullName evidence="1">ATP-dependent DNA helicase</fullName>
    </submittedName>
</protein>
<evidence type="ECO:0000313" key="2">
    <source>
        <dbReference type="Proteomes" id="UP000762676"/>
    </source>
</evidence>
<keyword evidence="2" id="KW-1185">Reference proteome</keyword>
<accession>A0AAV4IAA5</accession>
<keyword evidence="1" id="KW-0347">Helicase</keyword>
<name>A0AAV4IAA5_9GAST</name>
<keyword evidence="1" id="KW-0547">Nucleotide-binding</keyword>
<dbReference type="EMBL" id="BMAT01006161">
    <property type="protein sequence ID" value="GFS07369.1"/>
    <property type="molecule type" value="Genomic_DNA"/>
</dbReference>
<sequence length="96" mass="11062">MKSIDRNVLKEDIINSSMLEKVKNATSVTDKVNVLNTVLADVINKHAPVVNRKTVIRQNKQWRTDDIREAIKVQRSAEKKWIKTRLGVHRQAFVNA</sequence>
<keyword evidence="1" id="KW-0067">ATP-binding</keyword>
<reference evidence="1 2" key="1">
    <citation type="journal article" date="2021" name="Elife">
        <title>Chloroplast acquisition without the gene transfer in kleptoplastic sea slugs, Plakobranchus ocellatus.</title>
        <authorList>
            <person name="Maeda T."/>
            <person name="Takahashi S."/>
            <person name="Yoshida T."/>
            <person name="Shimamura S."/>
            <person name="Takaki Y."/>
            <person name="Nagai Y."/>
            <person name="Toyoda A."/>
            <person name="Suzuki Y."/>
            <person name="Arimoto A."/>
            <person name="Ishii H."/>
            <person name="Satoh N."/>
            <person name="Nishiyama T."/>
            <person name="Hasebe M."/>
            <person name="Maruyama T."/>
            <person name="Minagawa J."/>
            <person name="Obokata J."/>
            <person name="Shigenobu S."/>
        </authorList>
    </citation>
    <scope>NUCLEOTIDE SEQUENCE [LARGE SCALE GENOMIC DNA]</scope>
</reference>
<gene>
    <name evidence="1" type="ORF">ElyMa_002987400</name>
</gene>